<name>A0A0K6I7N0_9HYPH</name>
<keyword evidence="4" id="KW-1185">Reference proteome</keyword>
<dbReference type="SUPFAM" id="SSF55347">
    <property type="entry name" value="Glyceraldehyde-3-phosphate dehydrogenase-like, C-terminal domain"/>
    <property type="match status" value="1"/>
</dbReference>
<dbReference type="AlphaFoldDB" id="A0A0K6I7N0"/>
<dbReference type="EMBL" id="CYHE01000012">
    <property type="protein sequence ID" value="CUA99129.1"/>
    <property type="molecule type" value="Genomic_DNA"/>
</dbReference>
<dbReference type="Gene3D" id="3.30.360.10">
    <property type="entry name" value="Dihydrodipicolinate Reductase, domain 2"/>
    <property type="match status" value="1"/>
</dbReference>
<proteinExistence type="predicted"/>
<dbReference type="Gene3D" id="3.40.50.720">
    <property type="entry name" value="NAD(P)-binding Rossmann-like Domain"/>
    <property type="match status" value="1"/>
</dbReference>
<protein>
    <submittedName>
        <fullName evidence="3">Saccharopine dehydrogenase, NADP-dependent</fullName>
    </submittedName>
</protein>
<sequence length="387" mass="40642">MSGFNISIVGAGRVGTALAVLLAQDASFRVRVLDRSEDALDGLRHATAPLETRLLCHGEELHTVLAGEDLVVAAVPDSAVAAVAEAARRARVHYLDFIATPPAARLPLEELAATRAVLPGCGVSPGLAGTLACALLKRYAPVSDLIIRVGALPRYPANRLGYGQIWHVDGLIDEYTRPCTALREGRSTELSPLEDYERLNIDGVAFEAFTTSGGLGDLDAVARFSPRSVTFKTLRYPGHLDYMRFLLDDLGLRQRRDMLKSLLCNGLPVVEDDVLHVMLTVKAMRGRQPVERTQCLRFGPPQGPLHGPAGFGTNGGNGGGAGGGNGREAVNALTATATAYAATLISGLAGGKLAATGMLDPASLDVDAMLTGPYLAPLLNGSAAAPY</sequence>
<organism evidence="3 4">
    <name type="scientific">Pannonibacter indicus</name>
    <dbReference type="NCBI Taxonomy" id="466044"/>
    <lineage>
        <taxon>Bacteria</taxon>
        <taxon>Pseudomonadati</taxon>
        <taxon>Pseudomonadota</taxon>
        <taxon>Alphaproteobacteria</taxon>
        <taxon>Hyphomicrobiales</taxon>
        <taxon>Stappiaceae</taxon>
        <taxon>Pannonibacter</taxon>
    </lineage>
</organism>
<feature type="domain" description="Saccharopine dehydrogenase NADP binding" evidence="1">
    <location>
        <begin position="6"/>
        <end position="100"/>
    </location>
</feature>
<dbReference type="OrthoDB" id="9769367at2"/>
<dbReference type="SUPFAM" id="SSF51735">
    <property type="entry name" value="NAD(P)-binding Rossmann-fold domains"/>
    <property type="match status" value="1"/>
</dbReference>
<feature type="domain" description="Saccharopine dehydrogenase-like C-terminal" evidence="2">
    <location>
        <begin position="122"/>
        <end position="378"/>
    </location>
</feature>
<dbReference type="InterPro" id="IPR036291">
    <property type="entry name" value="NAD(P)-bd_dom_sf"/>
</dbReference>
<reference evidence="4" key="1">
    <citation type="submission" date="2015-08" db="EMBL/GenBank/DDBJ databases">
        <authorList>
            <person name="Varghese N."/>
        </authorList>
    </citation>
    <scope>NUCLEOTIDE SEQUENCE [LARGE SCALE GENOMIC DNA]</scope>
    <source>
        <strain evidence="4">DSM 23407</strain>
    </source>
</reference>
<dbReference type="Pfam" id="PF03435">
    <property type="entry name" value="Sacchrp_dh_NADP"/>
    <property type="match status" value="1"/>
</dbReference>
<gene>
    <name evidence="3" type="ORF">Ga0061067_11238</name>
</gene>
<dbReference type="RefSeq" id="WP_055456586.1">
    <property type="nucleotide sequence ID" value="NZ_CYHE01000012.1"/>
</dbReference>
<evidence type="ECO:0000259" key="2">
    <source>
        <dbReference type="Pfam" id="PF16653"/>
    </source>
</evidence>
<dbReference type="InterPro" id="IPR005097">
    <property type="entry name" value="Sacchrp_dh_NADP-bd"/>
</dbReference>
<dbReference type="Proteomes" id="UP000183900">
    <property type="component" value="Unassembled WGS sequence"/>
</dbReference>
<dbReference type="InterPro" id="IPR032095">
    <property type="entry name" value="Sacchrp_dh-like_C"/>
</dbReference>
<evidence type="ECO:0000313" key="3">
    <source>
        <dbReference type="EMBL" id="CUA99129.1"/>
    </source>
</evidence>
<accession>A0A0K6I7N0</accession>
<evidence type="ECO:0000313" key="4">
    <source>
        <dbReference type="Proteomes" id="UP000183900"/>
    </source>
</evidence>
<dbReference type="Pfam" id="PF16653">
    <property type="entry name" value="Sacchrp_dh_C"/>
    <property type="match status" value="1"/>
</dbReference>
<evidence type="ECO:0000259" key="1">
    <source>
        <dbReference type="Pfam" id="PF03435"/>
    </source>
</evidence>